<evidence type="ECO:0000313" key="12">
    <source>
        <dbReference type="EMBL" id="KAF6037437.1"/>
    </source>
</evidence>
<dbReference type="InterPro" id="IPR018957">
    <property type="entry name" value="Znf_C3HC4_RING-type"/>
</dbReference>
<dbReference type="GO" id="GO:0016567">
    <property type="term" value="P:protein ubiquitination"/>
    <property type="evidence" value="ECO:0007669"/>
    <property type="project" value="InterPro"/>
</dbReference>
<dbReference type="AlphaFoldDB" id="A0A7J7KGR0"/>
<dbReference type="SUPFAM" id="SSF57850">
    <property type="entry name" value="RING/U-box"/>
    <property type="match status" value="2"/>
</dbReference>
<evidence type="ECO:0000259" key="10">
    <source>
        <dbReference type="PROSITE" id="PS50089"/>
    </source>
</evidence>
<keyword evidence="13" id="KW-1185">Reference proteome</keyword>
<name>A0A7J7KGR0_BUGNE</name>
<evidence type="ECO:0000256" key="3">
    <source>
        <dbReference type="ARBA" id="ARBA00022679"/>
    </source>
</evidence>
<evidence type="ECO:0000256" key="1">
    <source>
        <dbReference type="ARBA" id="ARBA00001798"/>
    </source>
</evidence>
<dbReference type="CDD" id="cd20336">
    <property type="entry name" value="Rcat_RBR"/>
    <property type="match status" value="1"/>
</dbReference>
<evidence type="ECO:0000256" key="4">
    <source>
        <dbReference type="ARBA" id="ARBA00022723"/>
    </source>
</evidence>
<evidence type="ECO:0000259" key="11">
    <source>
        <dbReference type="PROSITE" id="PS51873"/>
    </source>
</evidence>
<evidence type="ECO:0000256" key="9">
    <source>
        <dbReference type="PROSITE-ProRule" id="PRU00175"/>
    </source>
</evidence>
<dbReference type="PROSITE" id="PS51873">
    <property type="entry name" value="TRIAD"/>
    <property type="match status" value="1"/>
</dbReference>
<keyword evidence="4" id="KW-0479">Metal-binding</keyword>
<dbReference type="InterPro" id="IPR001841">
    <property type="entry name" value="Znf_RING"/>
</dbReference>
<dbReference type="InterPro" id="IPR013083">
    <property type="entry name" value="Znf_RING/FYVE/PHD"/>
</dbReference>
<comment type="catalytic activity">
    <reaction evidence="1">
        <text>[E2 ubiquitin-conjugating enzyme]-S-ubiquitinyl-L-cysteine + [acceptor protein]-L-lysine = [E2 ubiquitin-conjugating enzyme]-L-cysteine + [acceptor protein]-N(6)-ubiquitinyl-L-lysine.</text>
        <dbReference type="EC" id="2.3.2.31"/>
    </reaction>
</comment>
<keyword evidence="5" id="KW-0677">Repeat</keyword>
<keyword evidence="6 9" id="KW-0863">Zinc-finger</keyword>
<dbReference type="GO" id="GO:0061630">
    <property type="term" value="F:ubiquitin protein ligase activity"/>
    <property type="evidence" value="ECO:0007669"/>
    <property type="project" value="UniProtKB-EC"/>
</dbReference>
<dbReference type="Gene3D" id="3.30.40.10">
    <property type="entry name" value="Zinc/RING finger domain, C3HC4 (zinc finger)"/>
    <property type="match status" value="1"/>
</dbReference>
<evidence type="ECO:0000256" key="8">
    <source>
        <dbReference type="ARBA" id="ARBA00022833"/>
    </source>
</evidence>
<dbReference type="PROSITE" id="PS50089">
    <property type="entry name" value="ZF_RING_2"/>
    <property type="match status" value="1"/>
</dbReference>
<dbReference type="InterPro" id="IPR044066">
    <property type="entry name" value="TRIAD_supradom"/>
</dbReference>
<keyword evidence="3" id="KW-0808">Transferase</keyword>
<keyword evidence="8" id="KW-0862">Zinc</keyword>
<dbReference type="Gene3D" id="1.20.120.1750">
    <property type="match status" value="1"/>
</dbReference>
<reference evidence="12" key="1">
    <citation type="submission" date="2020-06" db="EMBL/GenBank/DDBJ databases">
        <title>Draft genome of Bugula neritina, a colonial animal packing powerful symbionts and potential medicines.</title>
        <authorList>
            <person name="Rayko M."/>
        </authorList>
    </citation>
    <scope>NUCLEOTIDE SEQUENCE [LARGE SCALE GENOMIC DNA]</scope>
    <source>
        <strain evidence="12">Kwan_BN1</strain>
    </source>
</reference>
<sequence>MVLVQRAEGVEYDRYRVYCAGTSVTNEQAAYISTLQPNKEYDLATLKSLVLEYGRSLSYDTSSSQSALTAKYITARNRPLKNFSSYQWNTKSSLLSDLSKQTMSSYQKQSGMNLLNMKGSGDDFVFIPTQCQRAVSCNLHCGVCFEELSNSVLHSAILPCQHYFCNECWSAHLTTNIREGKVHITCPEYECTREVDPVFIMSLTDFNTYSMHELHLTEYSLFSQKKATWCPNDVCTGFCICGKECCFKCLKEAHWPLTCSQVQTYQDKLRDDGLQHLVTVEDASELVVRTKPCPRCNTPIEKDGGCVHMSCSRCRTAFCWKCGQAYMGTEYYHTCKVGELDYTVREFSHGLPDSNNTSYNAACLHRIYKAPFKRTKLQKNAESLVSSASVRCVQTFQSSSSEQSLRRYLNQVIRAIFDAHNLLEYSNAVNAFKKGSKYCVPTISLLSFHLNTLERHVAAGKSTRKNLQRIMKFYDLVKHSTDRLVSEMSTALSLVKPDTQ</sequence>
<dbReference type="EC" id="2.3.2.31" evidence="2"/>
<dbReference type="Pfam" id="PF00097">
    <property type="entry name" value="zf-C3HC4"/>
    <property type="match status" value="1"/>
</dbReference>
<dbReference type="PANTHER" id="PTHR11685">
    <property type="entry name" value="RBR FAMILY RING FINGER AND IBR DOMAIN-CONTAINING"/>
    <property type="match status" value="1"/>
</dbReference>
<dbReference type="EMBL" id="VXIV02000571">
    <property type="protein sequence ID" value="KAF6037437.1"/>
    <property type="molecule type" value="Genomic_DNA"/>
</dbReference>
<gene>
    <name evidence="12" type="ORF">EB796_004259</name>
</gene>
<comment type="caution">
    <text evidence="12">The sequence shown here is derived from an EMBL/GenBank/DDBJ whole genome shotgun (WGS) entry which is preliminary data.</text>
</comment>
<dbReference type="Proteomes" id="UP000593567">
    <property type="component" value="Unassembled WGS sequence"/>
</dbReference>
<evidence type="ECO:0000256" key="5">
    <source>
        <dbReference type="ARBA" id="ARBA00022737"/>
    </source>
</evidence>
<organism evidence="12 13">
    <name type="scientific">Bugula neritina</name>
    <name type="common">Brown bryozoan</name>
    <name type="synonym">Sertularia neritina</name>
    <dbReference type="NCBI Taxonomy" id="10212"/>
    <lineage>
        <taxon>Eukaryota</taxon>
        <taxon>Metazoa</taxon>
        <taxon>Spiralia</taxon>
        <taxon>Lophotrochozoa</taxon>
        <taxon>Bryozoa</taxon>
        <taxon>Gymnolaemata</taxon>
        <taxon>Cheilostomatida</taxon>
        <taxon>Flustrina</taxon>
        <taxon>Buguloidea</taxon>
        <taxon>Bugulidae</taxon>
        <taxon>Bugula</taxon>
    </lineage>
</organism>
<feature type="domain" description="RING-type" evidence="11">
    <location>
        <begin position="137"/>
        <end position="344"/>
    </location>
</feature>
<accession>A0A7J7KGR0</accession>
<dbReference type="InterPro" id="IPR002867">
    <property type="entry name" value="IBR_dom"/>
</dbReference>
<keyword evidence="7" id="KW-0833">Ubl conjugation pathway</keyword>
<evidence type="ECO:0000256" key="2">
    <source>
        <dbReference type="ARBA" id="ARBA00012251"/>
    </source>
</evidence>
<dbReference type="OrthoDB" id="1431934at2759"/>
<evidence type="ECO:0000256" key="6">
    <source>
        <dbReference type="ARBA" id="ARBA00022771"/>
    </source>
</evidence>
<dbReference type="InterPro" id="IPR031127">
    <property type="entry name" value="E3_UB_ligase_RBR"/>
</dbReference>
<evidence type="ECO:0000256" key="7">
    <source>
        <dbReference type="ARBA" id="ARBA00022786"/>
    </source>
</evidence>
<evidence type="ECO:0000313" key="13">
    <source>
        <dbReference type="Proteomes" id="UP000593567"/>
    </source>
</evidence>
<protein>
    <recommendedName>
        <fullName evidence="2">RBR-type E3 ubiquitin transferase</fullName>
        <ecNumber evidence="2">2.3.2.31</ecNumber>
    </recommendedName>
</protein>
<feature type="domain" description="RING-type" evidence="10">
    <location>
        <begin position="141"/>
        <end position="187"/>
    </location>
</feature>
<dbReference type="GO" id="GO:0008270">
    <property type="term" value="F:zinc ion binding"/>
    <property type="evidence" value="ECO:0007669"/>
    <property type="project" value="UniProtKB-KW"/>
</dbReference>
<proteinExistence type="predicted"/>
<dbReference type="Pfam" id="PF22191">
    <property type="entry name" value="IBR_1"/>
    <property type="match status" value="1"/>
</dbReference>
<dbReference type="SMART" id="SM00647">
    <property type="entry name" value="IBR"/>
    <property type="match status" value="2"/>
</dbReference>